<sequence>MLAIIFLICEGNSSEAEADGMMVGPSPSREAAPRSRDRVEVVKMTAKGNVKDRRVALALSGLVAAISALLLAGGALLEEYYTVLAGFTPKALGEPTGSMPQDEDAEPPSAEEYYTVLAGFTPKALGEPTGSMPQDEDAEPPSASAVKASSRNPLADQVKRKVLVLDLDETLIHSHHDGVMRPTVRPGTPPDFILKVVIDKHPVRFFVHKRPHVDFFLEVRAATVNLGADGEGIEMKPGENRSSCPGLYAPPEALGQGRCQQQDTDNAIPIKSWFSDPSDTALLNLLPMLDALRFTADVRSVLSRNLHQHRLW</sequence>
<comment type="subcellular location">
    <subcellularLocation>
        <location evidence="1">Mitochondrion inner membrane</location>
        <topology evidence="1">Single-pass membrane protein</topology>
    </subcellularLocation>
</comment>
<comment type="function">
    <text evidence="1">Essential component of the TIM23 complex, a complex that mediates the translocation of transit peptide-containing proteins across the mitochondrial inner membrane.</text>
</comment>
<keyword evidence="5" id="KW-1185">Reference proteome</keyword>
<feature type="transmembrane region" description="Helical" evidence="1">
    <location>
        <begin position="55"/>
        <end position="77"/>
    </location>
</feature>
<protein>
    <recommendedName>
        <fullName evidence="1">Mitochondrial import inner membrane translocase subunit TIM50</fullName>
    </recommendedName>
</protein>
<keyword evidence="1" id="KW-0653">Protein transport</keyword>
<dbReference type="InterPro" id="IPR050365">
    <property type="entry name" value="TIM50"/>
</dbReference>
<gene>
    <name evidence="4" type="ORF">UY3_02746</name>
</gene>
<comment type="similarity">
    <text evidence="1">Belongs to the TIM50 family.</text>
</comment>
<dbReference type="STRING" id="8469.M7BQ08"/>
<dbReference type="eggNOG" id="KOG1605">
    <property type="taxonomic scope" value="Eukaryota"/>
</dbReference>
<feature type="region of interest" description="Disordered" evidence="2">
    <location>
        <begin position="124"/>
        <end position="153"/>
    </location>
</feature>
<dbReference type="InterPro" id="IPR023214">
    <property type="entry name" value="HAD_sf"/>
</dbReference>
<keyword evidence="1" id="KW-0496">Mitochondrion</keyword>
<keyword evidence="1" id="KW-0472">Membrane</keyword>
<dbReference type="InterPro" id="IPR036412">
    <property type="entry name" value="HAD-like_sf"/>
</dbReference>
<keyword evidence="1" id="KW-1133">Transmembrane helix</keyword>
<dbReference type="Gene3D" id="3.40.50.1000">
    <property type="entry name" value="HAD superfamily/HAD-like"/>
    <property type="match status" value="2"/>
</dbReference>
<feature type="domain" description="FCP1 homology" evidence="3">
    <location>
        <begin position="159"/>
        <end position="280"/>
    </location>
</feature>
<evidence type="ECO:0000256" key="2">
    <source>
        <dbReference type="SAM" id="MobiDB-lite"/>
    </source>
</evidence>
<keyword evidence="1" id="KW-0812">Transmembrane</keyword>
<reference evidence="4" key="1">
    <citation type="submission" date="2012-03" db="EMBL/GenBank/DDBJ databases">
        <title>Development and evolution of a turtle-specific body plan assessed by genome-wide analyses.</title>
        <authorList>
            <person name="Zhang G."/>
            <person name="Huang Z."/>
            <person name="Wang Z."/>
        </authorList>
    </citation>
    <scope>NUCLEOTIDE SEQUENCE</scope>
</reference>
<evidence type="ECO:0000313" key="4">
    <source>
        <dbReference type="EMBL" id="EMP40021.1"/>
    </source>
</evidence>
<dbReference type="SUPFAM" id="SSF56784">
    <property type="entry name" value="HAD-like"/>
    <property type="match status" value="1"/>
</dbReference>
<evidence type="ECO:0000313" key="5">
    <source>
        <dbReference type="Proteomes" id="UP000031443"/>
    </source>
</evidence>
<dbReference type="GO" id="GO:0005744">
    <property type="term" value="C:TIM23 mitochondrial import inner membrane translocase complex"/>
    <property type="evidence" value="ECO:0007669"/>
    <property type="project" value="UniProtKB-UniRule"/>
</dbReference>
<accession>M7BQ08</accession>
<keyword evidence="1" id="KW-0809">Transit peptide</keyword>
<evidence type="ECO:0000259" key="3">
    <source>
        <dbReference type="SMART" id="SM00577"/>
    </source>
</evidence>
<dbReference type="Pfam" id="PF03031">
    <property type="entry name" value="NIF"/>
    <property type="match status" value="2"/>
</dbReference>
<organism evidence="4 5">
    <name type="scientific">Chelonia mydas</name>
    <name type="common">Green sea-turtle</name>
    <name type="synonym">Chelonia agassizi</name>
    <dbReference type="NCBI Taxonomy" id="8469"/>
    <lineage>
        <taxon>Eukaryota</taxon>
        <taxon>Metazoa</taxon>
        <taxon>Chordata</taxon>
        <taxon>Craniata</taxon>
        <taxon>Vertebrata</taxon>
        <taxon>Euteleostomi</taxon>
        <taxon>Archelosauria</taxon>
        <taxon>Testudinata</taxon>
        <taxon>Testudines</taxon>
        <taxon>Cryptodira</taxon>
        <taxon>Durocryptodira</taxon>
        <taxon>Americhelydia</taxon>
        <taxon>Chelonioidea</taxon>
        <taxon>Cheloniidae</taxon>
        <taxon>Chelonia</taxon>
    </lineage>
</organism>
<dbReference type="GO" id="GO:0015031">
    <property type="term" value="P:protein transport"/>
    <property type="evidence" value="ECO:0007669"/>
    <property type="project" value="UniProtKB-KW"/>
</dbReference>
<dbReference type="AlphaFoldDB" id="M7BQ08"/>
<proteinExistence type="inferred from homology"/>
<dbReference type="InterPro" id="IPR004274">
    <property type="entry name" value="FCP1_dom"/>
</dbReference>
<dbReference type="SMART" id="SM00577">
    <property type="entry name" value="CPDc"/>
    <property type="match status" value="1"/>
</dbReference>
<dbReference type="Proteomes" id="UP000031443">
    <property type="component" value="Unassembled WGS sequence"/>
</dbReference>
<keyword evidence="1" id="KW-0813">Transport</keyword>
<evidence type="ECO:0000256" key="1">
    <source>
        <dbReference type="RuleBase" id="RU365079"/>
    </source>
</evidence>
<dbReference type="EMBL" id="KB514853">
    <property type="protein sequence ID" value="EMP40021.1"/>
    <property type="molecule type" value="Genomic_DNA"/>
</dbReference>
<comment type="subunit">
    <text evidence="1">Component of the TIM23 complex.</text>
</comment>
<name>M7BQ08_CHEMY</name>
<keyword evidence="1" id="KW-0811">Translocation</keyword>
<dbReference type="PANTHER" id="PTHR12210">
    <property type="entry name" value="DULLARD PROTEIN PHOSPHATASE"/>
    <property type="match status" value="1"/>
</dbReference>
<dbReference type="FunFam" id="3.40.50.1000:FF:000389">
    <property type="entry name" value="CTDNEP1 isoform 2"/>
    <property type="match status" value="1"/>
</dbReference>